<dbReference type="AlphaFoldDB" id="A0A177XXC0"/>
<feature type="transmembrane region" description="Helical" evidence="1">
    <location>
        <begin position="6"/>
        <end position="22"/>
    </location>
</feature>
<sequence>MENIEYIRALIPLLMLAFFAVLKSHKESTRERFPDMKGVQISFLGLVISWFTILIALFLFTQLVIDPPASFYMALFMFVLVFAMVVIALQQLSYQLLFDDQRLIISRVLGKTKQCRFASVIEAKEKWYASEGGSNRVVFLKLATGKVRIPISMLGGLHHHELENLLTELLDNSKIDA</sequence>
<dbReference type="Proteomes" id="UP000078406">
    <property type="component" value="Unassembled WGS sequence"/>
</dbReference>
<proteinExistence type="predicted"/>
<comment type="caution">
    <text evidence="2">The sequence shown here is derived from an EMBL/GenBank/DDBJ whole genome shotgun (WGS) entry which is preliminary data.</text>
</comment>
<evidence type="ECO:0000256" key="1">
    <source>
        <dbReference type="SAM" id="Phobius"/>
    </source>
</evidence>
<organism evidence="2 3">
    <name type="scientific">Vibrio bivalvicida</name>
    <dbReference type="NCBI Taxonomy" id="1276888"/>
    <lineage>
        <taxon>Bacteria</taxon>
        <taxon>Pseudomonadati</taxon>
        <taxon>Pseudomonadota</taxon>
        <taxon>Gammaproteobacteria</taxon>
        <taxon>Vibrionales</taxon>
        <taxon>Vibrionaceae</taxon>
        <taxon>Vibrio</taxon>
        <taxon>Vibrio oreintalis group</taxon>
    </lineage>
</organism>
<keyword evidence="1" id="KW-0472">Membrane</keyword>
<dbReference type="EMBL" id="LLEI02000043">
    <property type="protein sequence ID" value="OAJ93231.1"/>
    <property type="molecule type" value="Genomic_DNA"/>
</dbReference>
<evidence type="ECO:0000313" key="3">
    <source>
        <dbReference type="Proteomes" id="UP000078406"/>
    </source>
</evidence>
<accession>A0A177XXC0</accession>
<name>A0A177XXC0_9VIBR</name>
<feature type="transmembrane region" description="Helical" evidence="1">
    <location>
        <begin position="43"/>
        <end position="65"/>
    </location>
</feature>
<reference evidence="2 3" key="1">
    <citation type="journal article" date="2016" name="Syst. Appl. Microbiol.">
        <title>Vibrio bivalvicida sp. nov., a novel larval pathogen for bivalve molluscs reared in a hatchery.</title>
        <authorList>
            <person name="Dubert J."/>
            <person name="Romalde J.L."/>
            <person name="Prado S."/>
            <person name="Barja J.L."/>
        </authorList>
    </citation>
    <scope>NUCLEOTIDE SEQUENCE [LARGE SCALE GENOMIC DNA]</scope>
    <source>
        <strain evidence="2 3">605</strain>
    </source>
</reference>
<keyword evidence="1" id="KW-0812">Transmembrane</keyword>
<protein>
    <submittedName>
        <fullName evidence="2">Uncharacterized protein</fullName>
    </submittedName>
</protein>
<dbReference type="RefSeq" id="WP_054961748.1">
    <property type="nucleotide sequence ID" value="NZ_LLEI02000043.1"/>
</dbReference>
<evidence type="ECO:0000313" key="2">
    <source>
        <dbReference type="EMBL" id="OAJ93231.1"/>
    </source>
</evidence>
<keyword evidence="1" id="KW-1133">Transmembrane helix</keyword>
<gene>
    <name evidence="2" type="ORF">APB76_14805</name>
</gene>
<feature type="transmembrane region" description="Helical" evidence="1">
    <location>
        <begin position="71"/>
        <end position="89"/>
    </location>
</feature>